<dbReference type="RefSeq" id="XP_002910723.1">
    <property type="nucleotide sequence ID" value="XM_002910677.1"/>
</dbReference>
<reference evidence="1 2" key="1">
    <citation type="journal article" date="2010" name="Proc. Natl. Acad. Sci. U.S.A.">
        <title>Insights into evolution of multicellular fungi from the assembled chromosomes of the mushroom Coprinopsis cinerea (Coprinus cinereus).</title>
        <authorList>
            <person name="Stajich J.E."/>
            <person name="Wilke S.K."/>
            <person name="Ahren D."/>
            <person name="Au C.H."/>
            <person name="Birren B.W."/>
            <person name="Borodovsky M."/>
            <person name="Burns C."/>
            <person name="Canback B."/>
            <person name="Casselton L.A."/>
            <person name="Cheng C.K."/>
            <person name="Deng J."/>
            <person name="Dietrich F.S."/>
            <person name="Fargo D.C."/>
            <person name="Farman M.L."/>
            <person name="Gathman A.C."/>
            <person name="Goldberg J."/>
            <person name="Guigo R."/>
            <person name="Hoegger P.J."/>
            <person name="Hooker J.B."/>
            <person name="Huggins A."/>
            <person name="James T.Y."/>
            <person name="Kamada T."/>
            <person name="Kilaru S."/>
            <person name="Kodira C."/>
            <person name="Kues U."/>
            <person name="Kupfer D."/>
            <person name="Kwan H.S."/>
            <person name="Lomsadze A."/>
            <person name="Li W."/>
            <person name="Lilly W.W."/>
            <person name="Ma L.J."/>
            <person name="Mackey A.J."/>
            <person name="Manning G."/>
            <person name="Martin F."/>
            <person name="Muraguchi H."/>
            <person name="Natvig D.O."/>
            <person name="Palmerini H."/>
            <person name="Ramesh M.A."/>
            <person name="Rehmeyer C.J."/>
            <person name="Roe B.A."/>
            <person name="Shenoy N."/>
            <person name="Stanke M."/>
            <person name="Ter-Hovhannisyan V."/>
            <person name="Tunlid A."/>
            <person name="Velagapudi R."/>
            <person name="Vision T.J."/>
            <person name="Zeng Q."/>
            <person name="Zolan M.E."/>
            <person name="Pukkila P.J."/>
        </authorList>
    </citation>
    <scope>NUCLEOTIDE SEQUENCE [LARGE SCALE GENOMIC DNA]</scope>
    <source>
        <strain evidence="2">Okayama-7 / 130 / ATCC MYA-4618 / FGSC 9003</strain>
    </source>
</reference>
<dbReference type="Proteomes" id="UP000001861">
    <property type="component" value="Unassembled WGS sequence"/>
</dbReference>
<dbReference type="HOGENOM" id="CLU_3143016_0_0_1"/>
<dbReference type="AlphaFoldDB" id="D6RP42"/>
<name>D6RP42_COPC7</name>
<dbReference type="KEGG" id="cci:CC1G_15057"/>
<proteinExistence type="predicted"/>
<dbReference type="VEuPathDB" id="FungiDB:CC1G_15057"/>
<comment type="caution">
    <text evidence="1">The sequence shown here is derived from an EMBL/GenBank/DDBJ whole genome shotgun (WGS) entry which is preliminary data.</text>
</comment>
<dbReference type="InParanoid" id="D6RP42"/>
<organism evidence="1 2">
    <name type="scientific">Coprinopsis cinerea (strain Okayama-7 / 130 / ATCC MYA-4618 / FGSC 9003)</name>
    <name type="common">Inky cap fungus</name>
    <name type="synonym">Hormographiella aspergillata</name>
    <dbReference type="NCBI Taxonomy" id="240176"/>
    <lineage>
        <taxon>Eukaryota</taxon>
        <taxon>Fungi</taxon>
        <taxon>Dikarya</taxon>
        <taxon>Basidiomycota</taxon>
        <taxon>Agaricomycotina</taxon>
        <taxon>Agaricomycetes</taxon>
        <taxon>Agaricomycetidae</taxon>
        <taxon>Agaricales</taxon>
        <taxon>Agaricineae</taxon>
        <taxon>Psathyrellaceae</taxon>
        <taxon>Coprinopsis</taxon>
    </lineage>
</organism>
<dbReference type="EMBL" id="AACS02000008">
    <property type="protein sequence ID" value="EFI27229.1"/>
    <property type="molecule type" value="Genomic_DNA"/>
</dbReference>
<keyword evidence="2" id="KW-1185">Reference proteome</keyword>
<evidence type="ECO:0000313" key="1">
    <source>
        <dbReference type="EMBL" id="EFI27229.1"/>
    </source>
</evidence>
<evidence type="ECO:0000313" key="2">
    <source>
        <dbReference type="Proteomes" id="UP000001861"/>
    </source>
</evidence>
<accession>D6RP42</accession>
<gene>
    <name evidence="1" type="ORF">CC1G_15057</name>
</gene>
<dbReference type="GeneID" id="9378114"/>
<protein>
    <submittedName>
        <fullName evidence="1">Uncharacterized protein</fullName>
    </submittedName>
</protein>
<sequence length="49" mass="5422">MLSTEERVSEKGDCGPESVTQCMALSKLERKKKMAEGLASNSRHVRVTL</sequence>